<keyword evidence="1" id="KW-0472">Membrane</keyword>
<gene>
    <name evidence="2" type="ORF">ENX68_00235</name>
</gene>
<dbReference type="Pfam" id="PF06177">
    <property type="entry name" value="QueT"/>
    <property type="match status" value="1"/>
</dbReference>
<name>A0A7V3RFX0_UNCW3</name>
<reference evidence="2" key="1">
    <citation type="journal article" date="2020" name="mSystems">
        <title>Genome- and Community-Level Interaction Insights into Carbon Utilization and Element Cycling Functions of Hydrothermarchaeota in Hydrothermal Sediment.</title>
        <authorList>
            <person name="Zhou Z."/>
            <person name="Liu Y."/>
            <person name="Xu W."/>
            <person name="Pan J."/>
            <person name="Luo Z.H."/>
            <person name="Li M."/>
        </authorList>
    </citation>
    <scope>NUCLEOTIDE SEQUENCE [LARGE SCALE GENOMIC DNA]</scope>
    <source>
        <strain evidence="2">SpSt-961</strain>
    </source>
</reference>
<feature type="transmembrane region" description="Helical" evidence="1">
    <location>
        <begin position="243"/>
        <end position="262"/>
    </location>
</feature>
<feature type="transmembrane region" description="Helical" evidence="1">
    <location>
        <begin position="202"/>
        <end position="223"/>
    </location>
</feature>
<accession>A0A7V3RFX0</accession>
<comment type="caution">
    <text evidence="2">The sequence shown here is derived from an EMBL/GenBank/DDBJ whole genome shotgun (WGS) entry which is preliminary data.</text>
</comment>
<protein>
    <submittedName>
        <fullName evidence="2">QueT transporter family protein</fullName>
    </submittedName>
</protein>
<evidence type="ECO:0000313" key="2">
    <source>
        <dbReference type="EMBL" id="HGE77414.1"/>
    </source>
</evidence>
<proteinExistence type="predicted"/>
<feature type="transmembrane region" description="Helical" evidence="1">
    <location>
        <begin position="13"/>
        <end position="35"/>
    </location>
</feature>
<sequence>MKELFTMWRYTKMVILTAFSAAIYAAILIPFKVVIPLIPGFTEFRPANAIPIVCSVFFGPAGAWGSAIGNFIGDALGGTFGLGSIFGFFGNFIYGLIPYKILYVFKKSEKDFISLPILLWAIFNASLSCAVFIGWGVDMLGLVPFSALASIIFLNNFIVAVILSPILIQALQKRIRNWRFVYTDIMDEKDLGPIRGNLIKKFGMGLLFIGSVSGMILGIFISAGIYKSGLLAFGFAQGVKGSLSLSLGLIPFVILIIIGLSLL</sequence>
<dbReference type="EMBL" id="DTOZ01000011">
    <property type="protein sequence ID" value="HGE77414.1"/>
    <property type="molecule type" value="Genomic_DNA"/>
</dbReference>
<organism evidence="2">
    <name type="scientific">candidate division WOR-3 bacterium</name>
    <dbReference type="NCBI Taxonomy" id="2052148"/>
    <lineage>
        <taxon>Bacteria</taxon>
        <taxon>Bacteria division WOR-3</taxon>
    </lineage>
</organism>
<dbReference type="Gene3D" id="1.10.1760.20">
    <property type="match status" value="1"/>
</dbReference>
<dbReference type="AlphaFoldDB" id="A0A7V3RFX0"/>
<feature type="transmembrane region" description="Helical" evidence="1">
    <location>
        <begin position="47"/>
        <end position="69"/>
    </location>
</feature>
<keyword evidence="1" id="KW-0812">Transmembrane</keyword>
<feature type="transmembrane region" description="Helical" evidence="1">
    <location>
        <begin position="143"/>
        <end position="168"/>
    </location>
</feature>
<feature type="transmembrane region" description="Helical" evidence="1">
    <location>
        <begin position="117"/>
        <end position="137"/>
    </location>
</feature>
<keyword evidence="1" id="KW-1133">Transmembrane helix</keyword>
<evidence type="ECO:0000256" key="1">
    <source>
        <dbReference type="SAM" id="Phobius"/>
    </source>
</evidence>
<feature type="transmembrane region" description="Helical" evidence="1">
    <location>
        <begin position="75"/>
        <end position="97"/>
    </location>
</feature>
<dbReference type="InterPro" id="IPR010387">
    <property type="entry name" value="QueT"/>
</dbReference>